<evidence type="ECO:0000259" key="5">
    <source>
        <dbReference type="Pfam" id="PF16679"/>
    </source>
</evidence>
<sequence>MDCTYLPKGACIVLCIVRPNLVADHYPFFVPYRSTPQTRRVEILIKYPVLSKARIAFFTMFTKQQMEKLKKSGYCILTVDELETAPREVSNIQQFYNRSDTRRRDRTIETVTTKLMSSSMCSAVEHALEEAIFVTYFSPAVINVGTERIALEPTQVGVFVTVALSRASKGEWKFAPHQPGKADPHYIYSKNRPVYNSHAASVADLCTAFNAIETSLIYHYTSSIQPIPFHTLRQKTLQYSNSSLTLSHIQQIITIYPDSYSIVASSKGDYSIAANGIPHRCKQRKQQFKELSAKWQNRAVPLSPLPELGPTSVKRTASDRLESLRKKPKMPTKPELAERCGSVLQRIRAKEASRASDYKLKELQASQQTYDTFIGAQLTRICTILLSLQSRSYSLEQLLKILSDSLKTRLSPQESRDALDILSKRAPDFCSIVNTGTVRAIKLNHSGWTYNRLLSVVTEA</sequence>
<dbReference type="Gene3D" id="1.10.10.1420">
    <property type="entry name" value="DNA replication factor Cdt1, C-terminal WH domain"/>
    <property type="match status" value="1"/>
</dbReference>
<protein>
    <submittedName>
        <fullName evidence="6">ARAD1B19184p</fullName>
    </submittedName>
</protein>
<dbReference type="Pfam" id="PF16679">
    <property type="entry name" value="CDT1_C"/>
    <property type="match status" value="1"/>
</dbReference>
<proteinExistence type="inferred from homology"/>
<evidence type="ECO:0000259" key="4">
    <source>
        <dbReference type="Pfam" id="PF08839"/>
    </source>
</evidence>
<evidence type="ECO:0000313" key="6">
    <source>
        <dbReference type="EMBL" id="CDP36709.1"/>
    </source>
</evidence>
<dbReference type="Pfam" id="PF08839">
    <property type="entry name" value="CDT1"/>
    <property type="match status" value="1"/>
</dbReference>
<comment type="similarity">
    <text evidence="1">Belongs to the Cdt1 family.</text>
</comment>
<feature type="region of interest" description="Disordered" evidence="3">
    <location>
        <begin position="302"/>
        <end position="335"/>
    </location>
</feature>
<evidence type="ECO:0000256" key="2">
    <source>
        <dbReference type="ARBA" id="ARBA00023306"/>
    </source>
</evidence>
<reference evidence="6" key="1">
    <citation type="submission" date="2014-02" db="EMBL/GenBank/DDBJ databases">
        <authorList>
            <person name="Genoscope - CEA"/>
        </authorList>
    </citation>
    <scope>NUCLEOTIDE SEQUENCE</scope>
    <source>
        <strain evidence="6">LS3</strain>
    </source>
</reference>
<dbReference type="InterPro" id="IPR032054">
    <property type="entry name" value="Cdt1_C"/>
</dbReference>
<reference evidence="6" key="2">
    <citation type="submission" date="2014-06" db="EMBL/GenBank/DDBJ databases">
        <title>The complete genome of Blastobotrys (Arxula) adeninivorans LS3 - a yeast of biotechnological interest.</title>
        <authorList>
            <person name="Kunze G."/>
            <person name="Gaillardin C."/>
            <person name="Czernicka M."/>
            <person name="Durrens P."/>
            <person name="Martin T."/>
            <person name="Boer E."/>
            <person name="Gabaldon T."/>
            <person name="Cruz J."/>
            <person name="Talla E."/>
            <person name="Marck C."/>
            <person name="Goffeau A."/>
            <person name="Barbe V."/>
            <person name="Baret P."/>
            <person name="Baronian K."/>
            <person name="Beier S."/>
            <person name="Bleykasten C."/>
            <person name="Bode R."/>
            <person name="Casaregola S."/>
            <person name="Despons L."/>
            <person name="Fairhead C."/>
            <person name="Giersberg M."/>
            <person name="Gierski P."/>
            <person name="Hahnel U."/>
            <person name="Hartmann A."/>
            <person name="Jankowska D."/>
            <person name="Jubin C."/>
            <person name="Jung P."/>
            <person name="Lafontaine I."/>
            <person name="Leh-Louis V."/>
            <person name="Lemaire M."/>
            <person name="Marcet-Houben M."/>
            <person name="Mascher M."/>
            <person name="Morel G."/>
            <person name="Richard G.-F."/>
            <person name="Riechen J."/>
            <person name="Sacerdot C."/>
            <person name="Sarkar A."/>
            <person name="Savel G."/>
            <person name="Schacherer J."/>
            <person name="Sherman D."/>
            <person name="Straub M.-L."/>
            <person name="Stein N."/>
            <person name="Thierry A."/>
            <person name="Trautwein-Schult A."/>
            <person name="Westhof E."/>
            <person name="Worch S."/>
            <person name="Dujon B."/>
            <person name="Souciet J.-L."/>
            <person name="Wincker P."/>
            <person name="Scholz U."/>
            <person name="Neuveglise N."/>
        </authorList>
    </citation>
    <scope>NUCLEOTIDE SEQUENCE</scope>
    <source>
        <strain evidence="6">LS3</strain>
    </source>
</reference>
<dbReference type="PhylomeDB" id="A0A060T7H8"/>
<dbReference type="InterPro" id="IPR038090">
    <property type="entry name" value="Cdt1_C_WH_dom_sf"/>
</dbReference>
<feature type="compositionally biased region" description="Basic and acidic residues" evidence="3">
    <location>
        <begin position="316"/>
        <end position="325"/>
    </location>
</feature>
<organism evidence="6">
    <name type="scientific">Blastobotrys adeninivorans</name>
    <name type="common">Yeast</name>
    <name type="synonym">Arxula adeninivorans</name>
    <dbReference type="NCBI Taxonomy" id="409370"/>
    <lineage>
        <taxon>Eukaryota</taxon>
        <taxon>Fungi</taxon>
        <taxon>Dikarya</taxon>
        <taxon>Ascomycota</taxon>
        <taxon>Saccharomycotina</taxon>
        <taxon>Dipodascomycetes</taxon>
        <taxon>Dipodascales</taxon>
        <taxon>Trichomonascaceae</taxon>
        <taxon>Blastobotrys</taxon>
    </lineage>
</organism>
<evidence type="ECO:0000256" key="3">
    <source>
        <dbReference type="SAM" id="MobiDB-lite"/>
    </source>
</evidence>
<feature type="domain" description="CDT1 Geminin-binding" evidence="4">
    <location>
        <begin position="205"/>
        <end position="280"/>
    </location>
</feature>
<dbReference type="InterPro" id="IPR014939">
    <property type="entry name" value="CDT1_Gemini-bd-like"/>
</dbReference>
<keyword evidence="2" id="KW-0131">Cell cycle</keyword>
<accession>A0A060T7H8</accession>
<name>A0A060T7H8_BLAAD</name>
<dbReference type="EMBL" id="HG937692">
    <property type="protein sequence ID" value="CDP36709.1"/>
    <property type="molecule type" value="Genomic_DNA"/>
</dbReference>
<evidence type="ECO:0000256" key="1">
    <source>
        <dbReference type="ARBA" id="ARBA00008356"/>
    </source>
</evidence>
<feature type="domain" description="DNA replication factor Cdt1 C-terminal" evidence="5">
    <location>
        <begin position="342"/>
        <end position="435"/>
    </location>
</feature>
<dbReference type="AlphaFoldDB" id="A0A060T7H8"/>
<gene>
    <name evidence="6" type="ORF">GNLVRS02_ARAD1B19184g</name>
</gene>